<evidence type="ECO:0000259" key="2">
    <source>
        <dbReference type="PROSITE" id="PS50110"/>
    </source>
</evidence>
<feature type="domain" description="GGDEF" evidence="3">
    <location>
        <begin position="401"/>
        <end position="538"/>
    </location>
</feature>
<dbReference type="InterPro" id="IPR043128">
    <property type="entry name" value="Rev_trsase/Diguanyl_cyclase"/>
</dbReference>
<dbReference type="InterPro" id="IPR001279">
    <property type="entry name" value="Metallo-B-lactamas"/>
</dbReference>
<reference evidence="4 5" key="2">
    <citation type="submission" date="2018-09" db="EMBL/GenBank/DDBJ databases">
        <title>Genome of Sphaerochaeta halotolerans strain 4-11.</title>
        <authorList>
            <person name="Nazina T.N."/>
            <person name="Sokolova D.S."/>
        </authorList>
    </citation>
    <scope>NUCLEOTIDE SEQUENCE [LARGE SCALE GENOMIC DNA]</scope>
    <source>
        <strain evidence="4 5">4-11</strain>
    </source>
</reference>
<dbReference type="Pfam" id="PF00072">
    <property type="entry name" value="Response_reg"/>
    <property type="match status" value="1"/>
</dbReference>
<dbReference type="Pfam" id="PF00990">
    <property type="entry name" value="GGDEF"/>
    <property type="match status" value="1"/>
</dbReference>
<dbReference type="AlphaFoldDB" id="A0A372MIR9"/>
<dbReference type="RefSeq" id="WP_117329592.1">
    <property type="nucleotide sequence ID" value="NZ_QUWK01000003.1"/>
</dbReference>
<comment type="caution">
    <text evidence="1">Lacks conserved residue(s) required for the propagation of feature annotation.</text>
</comment>
<dbReference type="Gene3D" id="3.60.15.10">
    <property type="entry name" value="Ribonuclease Z/Hydroxyacylglutathione hydrolase-like"/>
    <property type="match status" value="1"/>
</dbReference>
<gene>
    <name evidence="4" type="ORF">DYP60_03990</name>
</gene>
<dbReference type="PANTHER" id="PTHR43041:SF1">
    <property type="entry name" value="METALLO-BETA-LACTAMASE DOMAIN-CONTAINING PROTEIN"/>
    <property type="match status" value="1"/>
</dbReference>
<evidence type="ECO:0000313" key="5">
    <source>
        <dbReference type="Proteomes" id="UP000264002"/>
    </source>
</evidence>
<dbReference type="InterPro" id="IPR045761">
    <property type="entry name" value="ODP_dom"/>
</dbReference>
<dbReference type="SUPFAM" id="SSF56281">
    <property type="entry name" value="Metallo-hydrolase/oxidoreductase"/>
    <property type="match status" value="1"/>
</dbReference>
<dbReference type="SUPFAM" id="SSF55073">
    <property type="entry name" value="Nucleotide cyclase"/>
    <property type="match status" value="1"/>
</dbReference>
<dbReference type="PROSITE" id="PS50110">
    <property type="entry name" value="RESPONSE_REGULATORY"/>
    <property type="match status" value="1"/>
</dbReference>
<dbReference type="PROSITE" id="PS50887">
    <property type="entry name" value="GGDEF"/>
    <property type="match status" value="1"/>
</dbReference>
<dbReference type="Gene3D" id="3.40.50.2300">
    <property type="match status" value="1"/>
</dbReference>
<dbReference type="Proteomes" id="UP000264002">
    <property type="component" value="Unassembled WGS sequence"/>
</dbReference>
<dbReference type="EMBL" id="QUWK01000003">
    <property type="protein sequence ID" value="RFU95644.1"/>
    <property type="molecule type" value="Genomic_DNA"/>
</dbReference>
<dbReference type="SUPFAM" id="SSF52172">
    <property type="entry name" value="CheY-like"/>
    <property type="match status" value="1"/>
</dbReference>
<dbReference type="NCBIfam" id="TIGR00254">
    <property type="entry name" value="GGDEF"/>
    <property type="match status" value="1"/>
</dbReference>
<dbReference type="Gene3D" id="3.30.70.270">
    <property type="match status" value="1"/>
</dbReference>
<dbReference type="CDD" id="cd00156">
    <property type="entry name" value="REC"/>
    <property type="match status" value="1"/>
</dbReference>
<dbReference type="SMART" id="SM00849">
    <property type="entry name" value="Lactamase_B"/>
    <property type="match status" value="1"/>
</dbReference>
<comment type="caution">
    <text evidence="4">The sequence shown here is derived from an EMBL/GenBank/DDBJ whole genome shotgun (WGS) entry which is preliminary data.</text>
</comment>
<dbReference type="InterPro" id="IPR029787">
    <property type="entry name" value="Nucleotide_cyclase"/>
</dbReference>
<dbReference type="SMART" id="SM00448">
    <property type="entry name" value="REC"/>
    <property type="match status" value="1"/>
</dbReference>
<name>A0A372MIR9_9SPIR</name>
<sequence length="667" mass="74528">MIDLSKPVTVAGNLYWVGSEKTHKYLQCNPYLYIEGETGVLFDPGSALDGEIVIEKVKSLIPISHLEAIVCSHQDPDLCMAIPLFEGAGFKGVICCHERAALLIQYYGIKSPFYQVNYHQFSYTMKSGANIGFIFTPYLHFPGAIMSYLPKLQVLVSGDLFGSITADWHLFADENYLDGMVAFHEVYMPSHDILASAMDLLDSYPLELICPQHGSILREALIEEAIKTLKTIPCGLFLETPVKNLSEVGDIKSLLDQVLTRLITIHGASEIRAVFKQSPFTVDTKLRKITKSTISDDSIWKAFFSFLSEQESGIQYLTSISSIVELLCKRYGLPLPESLNSVLFRSQTEIEENRRQVQLLQTQLKKFEEDLLRDPITKLYNQEFYLAWLQRELSGISTEEKAITSCVMNIDNLDRINLDFGSTEGDKTLRLLADLATGYVEPQVHVCRIGGSAFALLYSSLGKEEVLNRVTKLRNAIHEDDRFIVPINISMGLFHSSEIPRTLYQDPEQMALLVNQVTLFRARLAKKQGGGIVSTSTSVSSSSAMFTILLVDNPGFSRDIIRQTLERSSFRVLTVANGLEAKKQLLSEPVDLILCELLIPKISALTLRKQLLATPSAGKIPFILMSVNKQEQSVKRAHSLGIVHFFSRPVALYELVGLIEILAKKGA</sequence>
<evidence type="ECO:0000313" key="4">
    <source>
        <dbReference type="EMBL" id="RFU95644.1"/>
    </source>
</evidence>
<dbReference type="InterPro" id="IPR001789">
    <property type="entry name" value="Sig_transdc_resp-reg_receiver"/>
</dbReference>
<dbReference type="PANTHER" id="PTHR43041">
    <property type="entry name" value="HYDROLASE, METALLO-BETA-LACTAMASE SUPERFAMILY"/>
    <property type="match status" value="1"/>
</dbReference>
<organism evidence="4 5">
    <name type="scientific">Sphaerochaeta halotolerans</name>
    <dbReference type="NCBI Taxonomy" id="2293840"/>
    <lineage>
        <taxon>Bacteria</taxon>
        <taxon>Pseudomonadati</taxon>
        <taxon>Spirochaetota</taxon>
        <taxon>Spirochaetia</taxon>
        <taxon>Spirochaetales</taxon>
        <taxon>Sphaerochaetaceae</taxon>
        <taxon>Sphaerochaeta</taxon>
    </lineage>
</organism>
<accession>A0A372MIR9</accession>
<reference evidence="5" key="1">
    <citation type="submission" date="2018-08" db="EMBL/GenBank/DDBJ databases">
        <authorList>
            <person name="Grouzdev D.S."/>
            <person name="Krutkina M.S."/>
        </authorList>
    </citation>
    <scope>NUCLEOTIDE SEQUENCE [LARGE SCALE GENOMIC DNA]</scope>
    <source>
        <strain evidence="5">4-11</strain>
    </source>
</reference>
<evidence type="ECO:0000259" key="3">
    <source>
        <dbReference type="PROSITE" id="PS50887"/>
    </source>
</evidence>
<proteinExistence type="predicted"/>
<evidence type="ECO:0000256" key="1">
    <source>
        <dbReference type="PROSITE-ProRule" id="PRU00169"/>
    </source>
</evidence>
<dbReference type="InterPro" id="IPR000160">
    <property type="entry name" value="GGDEF_dom"/>
</dbReference>
<dbReference type="SMART" id="SM00267">
    <property type="entry name" value="GGDEF"/>
    <property type="match status" value="1"/>
</dbReference>
<feature type="domain" description="Response regulatory" evidence="2">
    <location>
        <begin position="547"/>
        <end position="663"/>
    </location>
</feature>
<dbReference type="GO" id="GO:0000160">
    <property type="term" value="P:phosphorelay signal transduction system"/>
    <property type="evidence" value="ECO:0007669"/>
    <property type="project" value="InterPro"/>
</dbReference>
<dbReference type="CDD" id="cd01949">
    <property type="entry name" value="GGDEF"/>
    <property type="match status" value="1"/>
</dbReference>
<keyword evidence="5" id="KW-1185">Reference proteome</keyword>
<protein>
    <submittedName>
        <fullName evidence="4">Diguanylate cyclase</fullName>
    </submittedName>
</protein>
<dbReference type="InterPro" id="IPR036866">
    <property type="entry name" value="RibonucZ/Hydroxyglut_hydro"/>
</dbReference>
<dbReference type="InterPro" id="IPR011006">
    <property type="entry name" value="CheY-like_superfamily"/>
</dbReference>
<dbReference type="Pfam" id="PF19583">
    <property type="entry name" value="ODP"/>
    <property type="match status" value="1"/>
</dbReference>